<gene>
    <name evidence="3" type="ORF">TR69_WS6001001104</name>
</gene>
<dbReference type="STRING" id="1617426.TR69_WS6001001104"/>
<protein>
    <submittedName>
        <fullName evidence="3">Uncharacterized protein</fullName>
    </submittedName>
</protein>
<sequence length="380" mass="40261">MSKYILATIMTFAALFSVPSAVSAEEQLLQVTVSTGDISQRAGSFSPDSFTVAKGDEVTLELTRGSSEVWCCGVVVESADGTIRSAEIENQPVALSFTAEQSRILYAVWQESGLKRSALTIAVSGEAAPVAPAGLTQSFVGEGFTDLNWLPQDGVTTYRVYRDSELVAETRFPFFTDTGRAAGTTPTYEVSAVNTAGESGRSVPVQVTIQGLLTGAARQAFYEFVEVDGLIYPPASVPKTVPEVLILSGRSSVSSLLTIALDTDDAVVYTTVPDAAGFWMIDVDTSTLSARDYNVTMTYSGEDGEISEDLFTLPFAPALAPQSAADADISVNTNQPLGFGLMFASLITMLAALVLYLMQRPSAPQVINLTTNAKGEITTG</sequence>
<dbReference type="AlphaFoldDB" id="A0A136LZJ5"/>
<keyword evidence="1" id="KW-0812">Transmembrane</keyword>
<keyword evidence="2" id="KW-0732">Signal</keyword>
<keyword evidence="1" id="KW-0472">Membrane</keyword>
<dbReference type="InterPro" id="IPR036116">
    <property type="entry name" value="FN3_sf"/>
</dbReference>
<evidence type="ECO:0000256" key="2">
    <source>
        <dbReference type="SAM" id="SignalP"/>
    </source>
</evidence>
<evidence type="ECO:0000313" key="4">
    <source>
        <dbReference type="Proteomes" id="UP000070457"/>
    </source>
</evidence>
<evidence type="ECO:0000313" key="3">
    <source>
        <dbReference type="EMBL" id="KXK27078.1"/>
    </source>
</evidence>
<comment type="caution">
    <text evidence="3">The sequence shown here is derived from an EMBL/GenBank/DDBJ whole genome shotgun (WGS) entry which is preliminary data.</text>
</comment>
<dbReference type="EMBL" id="JYNZ01000003">
    <property type="protein sequence ID" value="KXK27078.1"/>
    <property type="molecule type" value="Genomic_DNA"/>
</dbReference>
<dbReference type="InterPro" id="IPR013783">
    <property type="entry name" value="Ig-like_fold"/>
</dbReference>
<dbReference type="Gene3D" id="2.60.40.10">
    <property type="entry name" value="Immunoglobulins"/>
    <property type="match status" value="1"/>
</dbReference>
<dbReference type="Proteomes" id="UP000070457">
    <property type="component" value="Unassembled WGS sequence"/>
</dbReference>
<keyword evidence="1" id="KW-1133">Transmembrane helix</keyword>
<feature type="transmembrane region" description="Helical" evidence="1">
    <location>
        <begin position="337"/>
        <end position="358"/>
    </location>
</feature>
<feature type="chain" id="PRO_5007475322" evidence="2">
    <location>
        <begin position="24"/>
        <end position="380"/>
    </location>
</feature>
<evidence type="ECO:0000256" key="1">
    <source>
        <dbReference type="SAM" id="Phobius"/>
    </source>
</evidence>
<accession>A0A136LZJ5</accession>
<proteinExistence type="predicted"/>
<reference evidence="3 4" key="1">
    <citation type="submission" date="2015-02" db="EMBL/GenBank/DDBJ databases">
        <title>Improved understanding of the partial-nitritation anammox process through 23 genomes representing the majority of the microbial community.</title>
        <authorList>
            <person name="Speth D.R."/>
            <person name="In T Zandt M."/>
            <person name="Guerrero Cruz S."/>
            <person name="Jetten M.S."/>
            <person name="Dutilh B.E."/>
        </authorList>
    </citation>
    <scope>NUCLEOTIDE SEQUENCE [LARGE SCALE GENOMIC DNA]</scope>
    <source>
        <strain evidence="3">OLB20</strain>
    </source>
</reference>
<feature type="signal peptide" evidence="2">
    <location>
        <begin position="1"/>
        <end position="23"/>
    </location>
</feature>
<organism evidence="3 4">
    <name type="scientific">candidate division WS6 bacterium OLB20</name>
    <dbReference type="NCBI Taxonomy" id="1617426"/>
    <lineage>
        <taxon>Bacteria</taxon>
        <taxon>Candidatus Dojkabacteria</taxon>
    </lineage>
</organism>
<name>A0A136LZJ5_9BACT</name>
<dbReference type="SUPFAM" id="SSF49265">
    <property type="entry name" value="Fibronectin type III"/>
    <property type="match status" value="1"/>
</dbReference>